<dbReference type="InterPro" id="IPR006598">
    <property type="entry name" value="CAP10"/>
</dbReference>
<evidence type="ECO:0000259" key="2">
    <source>
        <dbReference type="SMART" id="SM00672"/>
    </source>
</evidence>
<gene>
    <name evidence="3" type="ORF">SR894_22620</name>
</gene>
<feature type="domain" description="Glycosyl transferase CAP10" evidence="2">
    <location>
        <begin position="107"/>
        <end position="312"/>
    </location>
</feature>
<keyword evidence="1 3" id="KW-0808">Transferase</keyword>
<evidence type="ECO:0000313" key="4">
    <source>
        <dbReference type="Proteomes" id="UP001324794"/>
    </source>
</evidence>
<dbReference type="EMBL" id="CP140255">
    <property type="protein sequence ID" value="WQH12903.1"/>
    <property type="molecule type" value="Genomic_DNA"/>
</dbReference>
<dbReference type="GO" id="GO:0016740">
    <property type="term" value="F:transferase activity"/>
    <property type="evidence" value="ECO:0007669"/>
    <property type="project" value="UniProtKB-KW"/>
</dbReference>
<reference evidence="3 4" key="1">
    <citation type="submission" date="2023-11" db="EMBL/GenBank/DDBJ databases">
        <title>MicrobeMod: A computational toolkit for identifying prokaryotic methylation and restriction-modification with nanopore sequencing.</title>
        <authorList>
            <person name="Crits-Christoph A."/>
            <person name="Kang S.C."/>
            <person name="Lee H."/>
            <person name="Ostrov N."/>
        </authorList>
    </citation>
    <scope>NUCLEOTIDE SEQUENCE [LARGE SCALE GENOMIC DNA]</scope>
    <source>
        <strain evidence="3 4">ATCC BAA-805</strain>
    </source>
</reference>
<proteinExistence type="predicted"/>
<name>A0ABZ0YMC0_9GAMM</name>
<keyword evidence="4" id="KW-1185">Reference proteome</keyword>
<dbReference type="PANTHER" id="PTHR12203">
    <property type="entry name" value="KDEL LYS-ASP-GLU-LEU CONTAINING - RELATED"/>
    <property type="match status" value="1"/>
</dbReference>
<organism evidence="3 4">
    <name type="scientific">Vreelandella neptunia</name>
    <dbReference type="NCBI Taxonomy" id="115551"/>
    <lineage>
        <taxon>Bacteria</taxon>
        <taxon>Pseudomonadati</taxon>
        <taxon>Pseudomonadota</taxon>
        <taxon>Gammaproteobacteria</taxon>
        <taxon>Oceanospirillales</taxon>
        <taxon>Halomonadaceae</taxon>
        <taxon>Vreelandella</taxon>
    </lineage>
</organism>
<dbReference type="PANTHER" id="PTHR12203:SF35">
    <property type="entry name" value="PROTEIN O-GLUCOSYLTRANSFERASE 1"/>
    <property type="match status" value="1"/>
</dbReference>
<dbReference type="RefSeq" id="WP_223289083.1">
    <property type="nucleotide sequence ID" value="NZ_CP140255.1"/>
</dbReference>
<protein>
    <submittedName>
        <fullName evidence="3">Glycosyl transferase family 90</fullName>
    </submittedName>
</protein>
<dbReference type="Pfam" id="PF05686">
    <property type="entry name" value="Glyco_transf_90"/>
    <property type="match status" value="1"/>
</dbReference>
<dbReference type="InterPro" id="IPR051091">
    <property type="entry name" value="O-Glucosyltr/Glycosyltrsf_90"/>
</dbReference>
<evidence type="ECO:0000256" key="1">
    <source>
        <dbReference type="ARBA" id="ARBA00022679"/>
    </source>
</evidence>
<evidence type="ECO:0000313" key="3">
    <source>
        <dbReference type="EMBL" id="WQH12903.1"/>
    </source>
</evidence>
<dbReference type="SMART" id="SM00672">
    <property type="entry name" value="CAP10"/>
    <property type="match status" value="1"/>
</dbReference>
<accession>A0ABZ0YMC0</accession>
<dbReference type="Proteomes" id="UP001324794">
    <property type="component" value="Chromosome"/>
</dbReference>
<sequence>MSLKNRWKANKHKFLFYGKGVFEIGLPKRYYHYEQRKILNAFNRMPLGRDRYYIESRVNYYNKLSGQSVLNQQAERVGSFSKQKSWSYYIDMKRYLLRFNESLQFHFLPGDVRNVPQEPAFVKSRPITQDNQYSILLKLNRVRHYYFVNDPLSFDDKKDKLVWRGACHQSHRQAFVKQYYAHPLCDVGDTRKGVQGDPCARPFMSISEQLQYKFILSIEGNDVATNLKWIMASNSLCFMAKPKYETWFMEGVLKPGYHYVEVADDYSDLEEKMAYYSCHLGEAKQIIQNANDYVKPFLNYQQEHLIGLLVMQKYFEKTGQL</sequence>